<dbReference type="AlphaFoldDB" id="H6Q6K6"/>
<dbReference type="eggNOG" id="arCOG07748">
    <property type="taxonomic scope" value="Archaea"/>
</dbReference>
<dbReference type="HOGENOM" id="CLU_181986_0_0_2"/>
<dbReference type="STRING" id="698757.Pogu_0209"/>
<sequence length="97" mass="10989">MTSVNKDAAARLALLMLEELALRRGGRAKLKYWKTYRMAVFWLGKEVAENIVKRLVDGGYIRVEGDYVVLTRRFAHSKSLSAVLRDAYTLLASGRGR</sequence>
<organism evidence="1 2">
    <name type="scientific">Pyrobaculum oguniense (strain DSM 13380 / JCM 10595 / TE7)</name>
    <dbReference type="NCBI Taxonomy" id="698757"/>
    <lineage>
        <taxon>Archaea</taxon>
        <taxon>Thermoproteota</taxon>
        <taxon>Thermoprotei</taxon>
        <taxon>Thermoproteales</taxon>
        <taxon>Thermoproteaceae</taxon>
        <taxon>Pyrobaculum</taxon>
    </lineage>
</organism>
<proteinExistence type="predicted"/>
<name>H6Q6K6_PYROT</name>
<dbReference type="KEGG" id="pog:Pogu_0209"/>
<accession>H6Q6K6</accession>
<dbReference type="Proteomes" id="UP000009062">
    <property type="component" value="Chromosome"/>
</dbReference>
<evidence type="ECO:0000313" key="2">
    <source>
        <dbReference type="Proteomes" id="UP000009062"/>
    </source>
</evidence>
<dbReference type="EMBL" id="CP003316">
    <property type="protein sequence ID" value="AFA38236.1"/>
    <property type="molecule type" value="Genomic_DNA"/>
</dbReference>
<evidence type="ECO:0000313" key="1">
    <source>
        <dbReference type="EMBL" id="AFA38236.1"/>
    </source>
</evidence>
<protein>
    <submittedName>
        <fullName evidence="1">Uncharacterized protein</fullName>
    </submittedName>
</protein>
<gene>
    <name evidence="1" type="ordered locus">Pogu_0209</name>
</gene>
<reference evidence="1 2" key="1">
    <citation type="journal article" date="2012" name="Stand. Genomic Sci.">
        <title>Complete genome sequence of Pyrobaculum oguniense.</title>
        <authorList>
            <person name="Bernick D.L."/>
            <person name="Karplus K."/>
            <person name="Lui L.M."/>
            <person name="Coker J.K."/>
            <person name="Murphy J.N."/>
            <person name="Chan P.P."/>
            <person name="Cozen A.E."/>
            <person name="Lowe T.M."/>
        </authorList>
    </citation>
    <scope>NUCLEOTIDE SEQUENCE [LARGE SCALE GENOMIC DNA]</scope>
    <source>
        <strain evidence="1 2">TE7</strain>
    </source>
</reference>
<keyword evidence="2" id="KW-1185">Reference proteome</keyword>